<dbReference type="InterPro" id="IPR058548">
    <property type="entry name" value="MlaB-like_STAS"/>
</dbReference>
<gene>
    <name evidence="2" type="ORF">Pmi06nite_16430</name>
</gene>
<evidence type="ECO:0000313" key="2">
    <source>
        <dbReference type="EMBL" id="GII28201.1"/>
    </source>
</evidence>
<dbReference type="Proteomes" id="UP000650628">
    <property type="component" value="Unassembled WGS sequence"/>
</dbReference>
<dbReference type="InterPro" id="IPR002645">
    <property type="entry name" value="STAS_dom"/>
</dbReference>
<reference evidence="2 3" key="1">
    <citation type="submission" date="2021-01" db="EMBL/GenBank/DDBJ databases">
        <title>Whole genome shotgun sequence of Planotetraspora mira NBRC 15435.</title>
        <authorList>
            <person name="Komaki H."/>
            <person name="Tamura T."/>
        </authorList>
    </citation>
    <scope>NUCLEOTIDE SEQUENCE [LARGE SCALE GENOMIC DNA]</scope>
    <source>
        <strain evidence="2 3">NBRC 15435</strain>
    </source>
</reference>
<comment type="caution">
    <text evidence="2">The sequence shown here is derived from an EMBL/GenBank/DDBJ whole genome shotgun (WGS) entry which is preliminary data.</text>
</comment>
<dbReference type="EMBL" id="BOOO01000008">
    <property type="protein sequence ID" value="GII28201.1"/>
    <property type="molecule type" value="Genomic_DNA"/>
</dbReference>
<dbReference type="Gene3D" id="3.30.750.24">
    <property type="entry name" value="STAS domain"/>
    <property type="match status" value="1"/>
</dbReference>
<proteinExistence type="predicted"/>
<sequence length="131" mass="13880">MNASDRTSGPRGSLGIIGGRVAGPFEASGPRLRITPSLYPQGLWIEGDLDRTTMAALTDALASPARGGSLFVDLGGLVFIDIGALRALVTAATRLEGDHVLTLRSVPPRVRRLLDLTGWHDAPHLYVDEPA</sequence>
<dbReference type="Pfam" id="PF13466">
    <property type="entry name" value="STAS_2"/>
    <property type="match status" value="1"/>
</dbReference>
<dbReference type="CDD" id="cd07043">
    <property type="entry name" value="STAS_anti-anti-sigma_factors"/>
    <property type="match status" value="1"/>
</dbReference>
<dbReference type="PROSITE" id="PS50801">
    <property type="entry name" value="STAS"/>
    <property type="match status" value="1"/>
</dbReference>
<organism evidence="2 3">
    <name type="scientific">Planotetraspora mira</name>
    <dbReference type="NCBI Taxonomy" id="58121"/>
    <lineage>
        <taxon>Bacteria</taxon>
        <taxon>Bacillati</taxon>
        <taxon>Actinomycetota</taxon>
        <taxon>Actinomycetes</taxon>
        <taxon>Streptosporangiales</taxon>
        <taxon>Streptosporangiaceae</taxon>
        <taxon>Planotetraspora</taxon>
    </lineage>
</organism>
<dbReference type="InterPro" id="IPR036513">
    <property type="entry name" value="STAS_dom_sf"/>
</dbReference>
<dbReference type="RefSeq" id="WP_203952263.1">
    <property type="nucleotide sequence ID" value="NZ_BOOO01000008.1"/>
</dbReference>
<evidence type="ECO:0000259" key="1">
    <source>
        <dbReference type="PROSITE" id="PS50801"/>
    </source>
</evidence>
<name>A0A8J3TLX2_9ACTN</name>
<dbReference type="AlphaFoldDB" id="A0A8J3TLX2"/>
<feature type="domain" description="STAS" evidence="1">
    <location>
        <begin position="45"/>
        <end position="131"/>
    </location>
</feature>
<protein>
    <recommendedName>
        <fullName evidence="1">STAS domain-containing protein</fullName>
    </recommendedName>
</protein>
<dbReference type="SUPFAM" id="SSF52091">
    <property type="entry name" value="SpoIIaa-like"/>
    <property type="match status" value="1"/>
</dbReference>
<keyword evidence="3" id="KW-1185">Reference proteome</keyword>
<accession>A0A8J3TLX2</accession>
<evidence type="ECO:0000313" key="3">
    <source>
        <dbReference type="Proteomes" id="UP000650628"/>
    </source>
</evidence>